<evidence type="ECO:0000256" key="1">
    <source>
        <dbReference type="ARBA" id="ARBA00004141"/>
    </source>
</evidence>
<dbReference type="PANTHER" id="PTHR23501:SF201">
    <property type="entry name" value="MFS AFLATOXIN EFFLUX PUMP"/>
    <property type="match status" value="1"/>
</dbReference>
<dbReference type="InterPro" id="IPR036812">
    <property type="entry name" value="NAD(P)_OxRdtase_dom_sf"/>
</dbReference>
<feature type="transmembrane region" description="Helical" evidence="6">
    <location>
        <begin position="356"/>
        <end position="377"/>
    </location>
</feature>
<feature type="transmembrane region" description="Helical" evidence="6">
    <location>
        <begin position="245"/>
        <end position="266"/>
    </location>
</feature>
<feature type="transmembrane region" description="Helical" evidence="6">
    <location>
        <begin position="441"/>
        <end position="463"/>
    </location>
</feature>
<feature type="domain" description="Major facilitator superfamily (MFS) profile" evidence="7">
    <location>
        <begin position="51"/>
        <end position="540"/>
    </location>
</feature>
<gene>
    <name evidence="8" type="ORF">MCHLO_11851</name>
</gene>
<dbReference type="Pfam" id="PF00248">
    <property type="entry name" value="Aldo_ket_red"/>
    <property type="match status" value="1"/>
</dbReference>
<dbReference type="Gene3D" id="1.20.1250.20">
    <property type="entry name" value="MFS general substrate transporter like domains"/>
    <property type="match status" value="1"/>
</dbReference>
<evidence type="ECO:0000256" key="2">
    <source>
        <dbReference type="ARBA" id="ARBA00022692"/>
    </source>
</evidence>
<feature type="transmembrane region" description="Helical" evidence="6">
    <location>
        <begin position="115"/>
        <end position="135"/>
    </location>
</feature>
<dbReference type="Pfam" id="PF07690">
    <property type="entry name" value="MFS_1"/>
    <property type="match status" value="1"/>
</dbReference>
<dbReference type="InterPro" id="IPR020846">
    <property type="entry name" value="MFS_dom"/>
</dbReference>
<evidence type="ECO:0000259" key="7">
    <source>
        <dbReference type="PROSITE" id="PS50850"/>
    </source>
</evidence>
<dbReference type="SUPFAM" id="SSF51430">
    <property type="entry name" value="NAD(P)-linked oxidoreductase"/>
    <property type="match status" value="1"/>
</dbReference>
<evidence type="ECO:0000256" key="5">
    <source>
        <dbReference type="SAM" id="MobiDB-lite"/>
    </source>
</evidence>
<dbReference type="PROSITE" id="PS50850">
    <property type="entry name" value="MFS"/>
    <property type="match status" value="1"/>
</dbReference>
<feature type="transmembrane region" description="Helical" evidence="6">
    <location>
        <begin position="141"/>
        <end position="162"/>
    </location>
</feature>
<dbReference type="Proteomes" id="UP000815677">
    <property type="component" value="Unassembled WGS sequence"/>
</dbReference>
<feature type="transmembrane region" description="Helical" evidence="6">
    <location>
        <begin position="174"/>
        <end position="195"/>
    </location>
</feature>
<protein>
    <submittedName>
        <fullName evidence="8">Major facilitator superfamily transporter</fullName>
    </submittedName>
</protein>
<feature type="transmembrane region" description="Helical" evidence="6">
    <location>
        <begin position="201"/>
        <end position="224"/>
    </location>
</feature>
<feature type="compositionally biased region" description="Polar residues" evidence="5">
    <location>
        <begin position="1"/>
        <end position="12"/>
    </location>
</feature>
<accession>A0ABQ0LVB6</accession>
<dbReference type="InterPro" id="IPR011701">
    <property type="entry name" value="MFS"/>
</dbReference>
<dbReference type="InterPro" id="IPR036259">
    <property type="entry name" value="MFS_trans_sf"/>
</dbReference>
<proteinExistence type="predicted"/>
<feature type="transmembrane region" description="Helical" evidence="6">
    <location>
        <begin position="48"/>
        <end position="74"/>
    </location>
</feature>
<name>A0ABQ0LVB6_MYCCL</name>
<feature type="transmembrane region" description="Helical" evidence="6">
    <location>
        <begin position="513"/>
        <end position="534"/>
    </location>
</feature>
<feature type="transmembrane region" description="Helical" evidence="6">
    <location>
        <begin position="278"/>
        <end position="295"/>
    </location>
</feature>
<sequence length="972" mass="104810">MSPSKAASSIAVSVNGHDSEATYPESSEKQVVSAATGDDVVYPEGLKLALITVALCLAVFLVALDNTIIATAIPKITSQFHSLDDVGWYGSAYLLTTAAFQLLFGRFYAFLSVKLVFITAILIFELGSLICGVAPTSNALIVGRAIAGLGSAGIFTGSLIVVANTVPLAKRPMYTSMVASMWGIASVAGPILGGVFTDKVTWRWCFYINLPIGGITLFVIAFFFKAPGVARRRAALPFWSRVMKLDPIGTILFVPAIICILLALQWGGSTYAWNNGRIIALFVLFCVLIVAFIGVQVWRQEDATVPPRIIKQRSVLFGGIFAFFLGSSFFIIVYYVPIWFQAIKGVSAVRSGVDNIPMVLSVVVGSLLAGAIVTAIGYYTPLMLASPVLMGIGAGLLSTFRATGTSHSHWIGYQIIFGLGVGFGMQQPVMAAQTVLDPADIPIGTTLLIFLQTIGGALFVSVAQNVFTNKLVDGLAGIPGIDPEIVVKTGATTLRDAVPAQYIPAVLQVYNRALVSAFYVSVALGSLALFGALGMEWRSVKAHKAEIPEWAVSTALMSATRQISSSTFGAIGFGAMGISAFYGEVEPDEERFKVLDAAHASGCTFWDSADVYMDSEELIGKWFQRTRKRADIFLCTKFGFVRETHSINGSPEYVRAAVESSLRRLCTDHIDLYYMHRADLTTPIEVTVRAMAELVREGKVKHLGLSEVSASTLRRAHAVHPIAALQVEYSPFTLDIEDPKIDLLRTARELGVKIVAYSPLGRGLLTGHIRSPDDLAPDDFRRRIPRYSASNFPNILHVADSLKTIGAKYSTSAAGTPATAGQVALAWLLAQGNDIIPIPGTKKIKYLEENLAASSFTLSAEDVAAVRELAIKADAAGQSAGLRYPPEMWKHIFSRSPHDVAEASLEEHLIPELYDLSSIVVLRIQVEMKYLGSKAVKTSAFPPPRFPIYLSGSPMTSTELEHRLGEKSSPAP</sequence>
<reference evidence="8" key="1">
    <citation type="submission" date="2014-09" db="EMBL/GenBank/DDBJ databases">
        <title>Genome sequence of the luminous mushroom Mycena chlorophos for searching fungal bioluminescence genes.</title>
        <authorList>
            <person name="Tanaka Y."/>
            <person name="Kasuga D."/>
            <person name="Oba Y."/>
            <person name="Hase S."/>
            <person name="Sato K."/>
            <person name="Oba Y."/>
            <person name="Sakakibara Y."/>
        </authorList>
    </citation>
    <scope>NUCLEOTIDE SEQUENCE</scope>
</reference>
<feature type="transmembrane region" description="Helical" evidence="6">
    <location>
        <begin position="86"/>
        <end position="108"/>
    </location>
</feature>
<feature type="region of interest" description="Disordered" evidence="5">
    <location>
        <begin position="1"/>
        <end position="27"/>
    </location>
</feature>
<evidence type="ECO:0000313" key="8">
    <source>
        <dbReference type="EMBL" id="GAT55041.1"/>
    </source>
</evidence>
<feature type="transmembrane region" description="Helical" evidence="6">
    <location>
        <begin position="410"/>
        <end position="429"/>
    </location>
</feature>
<dbReference type="SUPFAM" id="SSF103473">
    <property type="entry name" value="MFS general substrate transporter"/>
    <property type="match status" value="1"/>
</dbReference>
<evidence type="ECO:0000313" key="9">
    <source>
        <dbReference type="Proteomes" id="UP000815677"/>
    </source>
</evidence>
<dbReference type="Gene3D" id="3.20.20.100">
    <property type="entry name" value="NADP-dependent oxidoreductase domain"/>
    <property type="match status" value="1"/>
</dbReference>
<keyword evidence="9" id="KW-1185">Reference proteome</keyword>
<feature type="transmembrane region" description="Helical" evidence="6">
    <location>
        <begin position="315"/>
        <end position="336"/>
    </location>
</feature>
<feature type="transmembrane region" description="Helical" evidence="6">
    <location>
        <begin position="384"/>
        <end position="404"/>
    </location>
</feature>
<evidence type="ECO:0000256" key="3">
    <source>
        <dbReference type="ARBA" id="ARBA00022989"/>
    </source>
</evidence>
<organism evidence="8 9">
    <name type="scientific">Mycena chlorophos</name>
    <name type="common">Agaric fungus</name>
    <name type="synonym">Agaricus chlorophos</name>
    <dbReference type="NCBI Taxonomy" id="658473"/>
    <lineage>
        <taxon>Eukaryota</taxon>
        <taxon>Fungi</taxon>
        <taxon>Dikarya</taxon>
        <taxon>Basidiomycota</taxon>
        <taxon>Agaricomycotina</taxon>
        <taxon>Agaricomycetes</taxon>
        <taxon>Agaricomycetidae</taxon>
        <taxon>Agaricales</taxon>
        <taxon>Marasmiineae</taxon>
        <taxon>Mycenaceae</taxon>
        <taxon>Mycena</taxon>
    </lineage>
</organism>
<keyword evidence="2 6" id="KW-0812">Transmembrane</keyword>
<keyword evidence="4 6" id="KW-0472">Membrane</keyword>
<dbReference type="EMBL" id="DF848880">
    <property type="protein sequence ID" value="GAT55041.1"/>
    <property type="molecule type" value="Genomic_DNA"/>
</dbReference>
<keyword evidence="3 6" id="KW-1133">Transmembrane helix</keyword>
<dbReference type="InterPro" id="IPR023210">
    <property type="entry name" value="NADP_OxRdtase_dom"/>
</dbReference>
<dbReference type="PANTHER" id="PTHR23501">
    <property type="entry name" value="MAJOR FACILITATOR SUPERFAMILY"/>
    <property type="match status" value="1"/>
</dbReference>
<evidence type="ECO:0000256" key="6">
    <source>
        <dbReference type="SAM" id="Phobius"/>
    </source>
</evidence>
<evidence type="ECO:0000256" key="4">
    <source>
        <dbReference type="ARBA" id="ARBA00023136"/>
    </source>
</evidence>
<comment type="subcellular location">
    <subcellularLocation>
        <location evidence="1">Membrane</location>
        <topology evidence="1">Multi-pass membrane protein</topology>
    </subcellularLocation>
</comment>
<dbReference type="CDD" id="cd17502">
    <property type="entry name" value="MFS_Azr1_MDR_like"/>
    <property type="match status" value="1"/>
</dbReference>